<comment type="subcellular location">
    <subcellularLocation>
        <location evidence="1">Mitochondrion inner membrane</location>
        <topology evidence="1">Single-pass membrane protein</topology>
    </subcellularLocation>
</comment>
<organism evidence="11 12">
    <name type="scientific">Hymenochirus boettgeri</name>
    <name type="common">Congo dwarf clawed frog</name>
    <dbReference type="NCBI Taxonomy" id="247094"/>
    <lineage>
        <taxon>Eukaryota</taxon>
        <taxon>Metazoa</taxon>
        <taxon>Chordata</taxon>
        <taxon>Craniata</taxon>
        <taxon>Vertebrata</taxon>
        <taxon>Euteleostomi</taxon>
        <taxon>Amphibia</taxon>
        <taxon>Batrachia</taxon>
        <taxon>Anura</taxon>
        <taxon>Pipoidea</taxon>
        <taxon>Pipidae</taxon>
        <taxon>Pipinae</taxon>
        <taxon>Hymenochirus</taxon>
    </lineage>
</organism>
<accession>A0A8T2J9J9</accession>
<comment type="subunit">
    <text evidence="8">Homodimer.</text>
</comment>
<keyword evidence="10" id="KW-1015">Disulfide bond</keyword>
<comment type="function">
    <text evidence="8">Copper metallochaperone essential for the synthesis and maturation of cytochrome c oxidase subunit II (MT-CO2/COX2) by facilitating the incorporation of copper into the Cu(A) site of MT-CO2/COX2.</text>
</comment>
<comment type="similarity">
    <text evidence="2 8">Belongs to the SCO1/2 family.</text>
</comment>
<evidence type="ECO:0000256" key="1">
    <source>
        <dbReference type="ARBA" id="ARBA00004434"/>
    </source>
</evidence>
<keyword evidence="6 8" id="KW-0496">Mitochondrion</keyword>
<evidence type="ECO:0000256" key="8">
    <source>
        <dbReference type="PIRNR" id="PIRNR037736"/>
    </source>
</evidence>
<dbReference type="InterPro" id="IPR017276">
    <property type="entry name" value="Synth_of_cyt-c-oxidase_Sco1/2"/>
</dbReference>
<evidence type="ECO:0000256" key="4">
    <source>
        <dbReference type="ARBA" id="ARBA00022792"/>
    </source>
</evidence>
<dbReference type="Proteomes" id="UP000812440">
    <property type="component" value="Chromosome 3"/>
</dbReference>
<dbReference type="EMBL" id="JAACNH010000006">
    <property type="protein sequence ID" value="KAG8440128.1"/>
    <property type="molecule type" value="Genomic_DNA"/>
</dbReference>
<evidence type="ECO:0000256" key="5">
    <source>
        <dbReference type="ARBA" id="ARBA00023008"/>
    </source>
</evidence>
<reference evidence="11" key="1">
    <citation type="thesis" date="2020" institute="ProQuest LLC" country="789 East Eisenhower Parkway, Ann Arbor, MI, USA">
        <title>Comparative Genomics and Chromosome Evolution.</title>
        <authorList>
            <person name="Mudd A.B."/>
        </authorList>
    </citation>
    <scope>NUCLEOTIDE SEQUENCE</scope>
    <source>
        <strain evidence="11">Female2</strain>
        <tissue evidence="11">Blood</tissue>
    </source>
</reference>
<sequence>MFGGVNGTCSRFFTYQYLLTCRRNTSKIFTKSSIFHLNYAMDKSFSTTHLLYQKQQTSHFSVSFGKRLAVTCIIGGAAISVWMYLQQEKKENQKLQRFQQLKNLAVGQGDFRLVDHTGHPRSKKDLRGKWVLLYFGFTHCPDICPDELQKMISAVSLLEKDSLLPPVLPVFITVDPERDNVEALAKYVSEFHPRLLGLTGSTEQVKQAAQAYRVYYSAGPKDEDNDYIVDHTIIIYLLNPDGLFTDYFNRGKTDQEIADSVRRHMNTYTSLFE</sequence>
<name>A0A8T2J9J9_9PIPI</name>
<evidence type="ECO:0000256" key="6">
    <source>
        <dbReference type="ARBA" id="ARBA00023128"/>
    </source>
</evidence>
<dbReference type="OrthoDB" id="76676at2759"/>
<keyword evidence="4 8" id="KW-0999">Mitochondrion inner membrane</keyword>
<keyword evidence="12" id="KW-1185">Reference proteome</keyword>
<gene>
    <name evidence="11" type="ORF">GDO86_006066</name>
</gene>
<keyword evidence="3 8" id="KW-0479">Metal-binding</keyword>
<dbReference type="PANTHER" id="PTHR12151">
    <property type="entry name" value="ELECTRON TRANSPORT PROTIN SCO1/SENC FAMILY MEMBER"/>
    <property type="match status" value="1"/>
</dbReference>
<dbReference type="Pfam" id="PF02630">
    <property type="entry name" value="SCO1-SenC"/>
    <property type="match status" value="1"/>
</dbReference>
<comment type="caution">
    <text evidence="11">The sequence shown here is derived from an EMBL/GenBank/DDBJ whole genome shotgun (WGS) entry which is preliminary data.</text>
</comment>
<dbReference type="GO" id="GO:0005743">
    <property type="term" value="C:mitochondrial inner membrane"/>
    <property type="evidence" value="ECO:0007669"/>
    <property type="project" value="UniProtKB-SubCell"/>
</dbReference>
<dbReference type="PANTHER" id="PTHR12151:SF2">
    <property type="entry name" value="PROTEIN SCO2 HOMOLOG, MITOCHONDRIAL"/>
    <property type="match status" value="1"/>
</dbReference>
<evidence type="ECO:0000256" key="10">
    <source>
        <dbReference type="PIRSR" id="PIRSR603782-2"/>
    </source>
</evidence>
<evidence type="ECO:0000256" key="7">
    <source>
        <dbReference type="ARBA" id="ARBA00023136"/>
    </source>
</evidence>
<dbReference type="SUPFAM" id="SSF52833">
    <property type="entry name" value="Thioredoxin-like"/>
    <property type="match status" value="1"/>
</dbReference>
<keyword evidence="8" id="KW-0143">Chaperone</keyword>
<feature type="binding site" evidence="9">
    <location>
        <position position="140"/>
    </location>
    <ligand>
        <name>Cu cation</name>
        <dbReference type="ChEBI" id="CHEBI:23378"/>
    </ligand>
</feature>
<dbReference type="GO" id="GO:0016531">
    <property type="term" value="F:copper chaperone activity"/>
    <property type="evidence" value="ECO:0007669"/>
    <property type="project" value="InterPro"/>
</dbReference>
<evidence type="ECO:0000256" key="3">
    <source>
        <dbReference type="ARBA" id="ARBA00022723"/>
    </source>
</evidence>
<dbReference type="GO" id="GO:0033617">
    <property type="term" value="P:mitochondrial respiratory chain complex IV assembly"/>
    <property type="evidence" value="ECO:0007669"/>
    <property type="project" value="TreeGrafter"/>
</dbReference>
<feature type="disulfide bond" description="Redox-active" evidence="10">
    <location>
        <begin position="140"/>
        <end position="144"/>
    </location>
</feature>
<evidence type="ECO:0000313" key="12">
    <source>
        <dbReference type="Proteomes" id="UP000812440"/>
    </source>
</evidence>
<dbReference type="InterPro" id="IPR003782">
    <property type="entry name" value="SCO1/SenC"/>
</dbReference>
<keyword evidence="5 8" id="KW-0186">Copper</keyword>
<dbReference type="FunFam" id="3.40.30.10:FF:000013">
    <property type="entry name" value="Blast:Protein SCO1 homolog, mitochondrial"/>
    <property type="match status" value="1"/>
</dbReference>
<dbReference type="InterPro" id="IPR036249">
    <property type="entry name" value="Thioredoxin-like_sf"/>
</dbReference>
<keyword evidence="7" id="KW-0472">Membrane</keyword>
<feature type="binding site" evidence="9">
    <location>
        <position position="231"/>
    </location>
    <ligand>
        <name>Cu cation</name>
        <dbReference type="ChEBI" id="CHEBI:23378"/>
    </ligand>
</feature>
<proteinExistence type="inferred from homology"/>
<dbReference type="GO" id="GO:0005507">
    <property type="term" value="F:copper ion binding"/>
    <property type="evidence" value="ECO:0007669"/>
    <property type="project" value="InterPro"/>
</dbReference>
<dbReference type="PIRSF" id="PIRSF037736">
    <property type="entry name" value="SCO1"/>
    <property type="match status" value="1"/>
</dbReference>
<dbReference type="Gene3D" id="3.40.30.10">
    <property type="entry name" value="Glutaredoxin"/>
    <property type="match status" value="1"/>
</dbReference>
<evidence type="ECO:0000313" key="11">
    <source>
        <dbReference type="EMBL" id="KAG8440128.1"/>
    </source>
</evidence>
<feature type="binding site" evidence="9">
    <location>
        <position position="144"/>
    </location>
    <ligand>
        <name>Cu cation</name>
        <dbReference type="ChEBI" id="CHEBI:23378"/>
    </ligand>
</feature>
<dbReference type="CDD" id="cd02968">
    <property type="entry name" value="SCO"/>
    <property type="match status" value="1"/>
</dbReference>
<protein>
    <submittedName>
        <fullName evidence="11">Uncharacterized protein</fullName>
    </submittedName>
</protein>
<evidence type="ECO:0000256" key="9">
    <source>
        <dbReference type="PIRSR" id="PIRSR037736-1"/>
    </source>
</evidence>
<dbReference type="GO" id="GO:0006878">
    <property type="term" value="P:intracellular copper ion homeostasis"/>
    <property type="evidence" value="ECO:0007669"/>
    <property type="project" value="UniProtKB-UniRule"/>
</dbReference>
<dbReference type="AlphaFoldDB" id="A0A8T2J9J9"/>
<evidence type="ECO:0000256" key="2">
    <source>
        <dbReference type="ARBA" id="ARBA00010996"/>
    </source>
</evidence>